<name>A0A133U4L5_9EURY</name>
<organism evidence="1 2">
    <name type="scientific">candidate division MSBL1 archaeon SCGC-AAA259D14</name>
    <dbReference type="NCBI Taxonomy" id="1698261"/>
    <lineage>
        <taxon>Archaea</taxon>
        <taxon>Methanobacteriati</taxon>
        <taxon>Methanobacteriota</taxon>
        <taxon>candidate division MSBL1</taxon>
    </lineage>
</organism>
<dbReference type="Proteomes" id="UP000070589">
    <property type="component" value="Unassembled WGS sequence"/>
</dbReference>
<dbReference type="EMBL" id="LHXL01000054">
    <property type="protein sequence ID" value="KXA89133.1"/>
    <property type="molecule type" value="Genomic_DNA"/>
</dbReference>
<reference evidence="1 2" key="1">
    <citation type="journal article" date="2016" name="Sci. Rep.">
        <title>Metabolic traits of an uncultured archaeal lineage -MSBL1- from brine pools of the Red Sea.</title>
        <authorList>
            <person name="Mwirichia R."/>
            <person name="Alam I."/>
            <person name="Rashid M."/>
            <person name="Vinu M."/>
            <person name="Ba-Alawi W."/>
            <person name="Anthony Kamau A."/>
            <person name="Kamanda Ngugi D."/>
            <person name="Goker M."/>
            <person name="Klenk H.P."/>
            <person name="Bajic V."/>
            <person name="Stingl U."/>
        </authorList>
    </citation>
    <scope>NUCLEOTIDE SEQUENCE [LARGE SCALE GENOMIC DNA]</scope>
    <source>
        <strain evidence="1">SCGC-AAA259D14</strain>
    </source>
</reference>
<comment type="caution">
    <text evidence="1">The sequence shown here is derived from an EMBL/GenBank/DDBJ whole genome shotgun (WGS) entry which is preliminary data.</text>
</comment>
<protein>
    <submittedName>
        <fullName evidence="1">Uncharacterized protein</fullName>
    </submittedName>
</protein>
<keyword evidence="2" id="KW-1185">Reference proteome</keyword>
<evidence type="ECO:0000313" key="2">
    <source>
        <dbReference type="Proteomes" id="UP000070589"/>
    </source>
</evidence>
<dbReference type="AlphaFoldDB" id="A0A133U4L5"/>
<accession>A0A133U4L5</accession>
<gene>
    <name evidence="1" type="ORF">AKJ62_03730</name>
</gene>
<proteinExistence type="predicted"/>
<evidence type="ECO:0000313" key="1">
    <source>
        <dbReference type="EMBL" id="KXA89133.1"/>
    </source>
</evidence>
<sequence>MAVDELGGKVEGRFKNNRLQLADADEYPSGYIRADGDTYTLWYQFSLKPHIQVVGEGILGLSKDEVQHVRPDIVVFKGRVEDADDVREGFEDKMAVIDAKVDFAEEDIEQIKSYSEAFPDYASLIVACLDRVPIRYEDELEEIGCQLVDLRPDESEEYRNAIGDFIEGEERR</sequence>